<dbReference type="PANTHER" id="PTHR33769:SF2">
    <property type="entry name" value="TESTIS-EXPRESSED PROTEIN 26"/>
    <property type="match status" value="1"/>
</dbReference>
<name>A0A401S876_CHIPU</name>
<dbReference type="STRING" id="137246.A0A401S876"/>
<dbReference type="OrthoDB" id="5984625at2759"/>
<keyword evidence="3" id="KW-1185">Reference proteome</keyword>
<dbReference type="InterPro" id="IPR043460">
    <property type="entry name" value="MEDAG/TEX26"/>
</dbReference>
<organism evidence="2 3">
    <name type="scientific">Chiloscyllium punctatum</name>
    <name type="common">Brownbanded bambooshark</name>
    <name type="synonym">Hemiscyllium punctatum</name>
    <dbReference type="NCBI Taxonomy" id="137246"/>
    <lineage>
        <taxon>Eukaryota</taxon>
        <taxon>Metazoa</taxon>
        <taxon>Chordata</taxon>
        <taxon>Craniata</taxon>
        <taxon>Vertebrata</taxon>
        <taxon>Chondrichthyes</taxon>
        <taxon>Elasmobranchii</taxon>
        <taxon>Galeomorphii</taxon>
        <taxon>Galeoidea</taxon>
        <taxon>Orectolobiformes</taxon>
        <taxon>Hemiscylliidae</taxon>
        <taxon>Chiloscyllium</taxon>
    </lineage>
</organism>
<gene>
    <name evidence="2" type="ORF">chiPu_0005000</name>
</gene>
<proteinExistence type="predicted"/>
<evidence type="ECO:0000313" key="3">
    <source>
        <dbReference type="Proteomes" id="UP000287033"/>
    </source>
</evidence>
<dbReference type="AlphaFoldDB" id="A0A401S876"/>
<dbReference type="PANTHER" id="PTHR33769">
    <property type="entry name" value="TESTIS-EXPRESSED PROTEIN 26 ISOFORM X3"/>
    <property type="match status" value="1"/>
</dbReference>
<dbReference type="Proteomes" id="UP000287033">
    <property type="component" value="Unassembled WGS sequence"/>
</dbReference>
<sequence length="342" mass="39280">MDLILTSNVKKLPDPNAVQHSRYCREVKNDHRKAKKNKEPAIPQKVTKIPKKVKECKKCGKRKADHRKYGSDLCRGRSPDFDPYQTTFQREFVYRPIPLPEAIRPGSSNGFTFPFQLHEPIGDTVYSNNYSWKHGLNQQPIRHGTSSGSKKETIPQCPCSLLFKLLMKDPETFDRVKAYFVKSLSSEDMARLNACQYDTIYRQDYLGIQQACKMKCPPCLPIIRKPGQPKLPVTDNKHHSRKRDQKPELAVCTTRYGSNKHWKVAAKGVVPNLTQAHIKNQEFGKQPTTYEREYGNINMDFAKILKSLEPKAIQSYLSSLPNKDQEVLLQFLDTVAVRSETK</sequence>
<comment type="caution">
    <text evidence="2">The sequence shown here is derived from an EMBL/GenBank/DDBJ whole genome shotgun (WGS) entry which is preliminary data.</text>
</comment>
<dbReference type="OMA" id="FESFMVW"/>
<evidence type="ECO:0000256" key="1">
    <source>
        <dbReference type="SAM" id="MobiDB-lite"/>
    </source>
</evidence>
<feature type="region of interest" description="Disordered" evidence="1">
    <location>
        <begin position="227"/>
        <end position="247"/>
    </location>
</feature>
<reference evidence="2 3" key="1">
    <citation type="journal article" date="2018" name="Nat. Ecol. Evol.">
        <title>Shark genomes provide insights into elasmobranch evolution and the origin of vertebrates.</title>
        <authorList>
            <person name="Hara Y"/>
            <person name="Yamaguchi K"/>
            <person name="Onimaru K"/>
            <person name="Kadota M"/>
            <person name="Koyanagi M"/>
            <person name="Keeley SD"/>
            <person name="Tatsumi K"/>
            <person name="Tanaka K"/>
            <person name="Motone F"/>
            <person name="Kageyama Y"/>
            <person name="Nozu R"/>
            <person name="Adachi N"/>
            <person name="Nishimura O"/>
            <person name="Nakagawa R"/>
            <person name="Tanegashima C"/>
            <person name="Kiyatake I"/>
            <person name="Matsumoto R"/>
            <person name="Murakumo K"/>
            <person name="Nishida K"/>
            <person name="Terakita A"/>
            <person name="Kuratani S"/>
            <person name="Sato K"/>
            <person name="Hyodo S Kuraku.S."/>
        </authorList>
    </citation>
    <scope>NUCLEOTIDE SEQUENCE [LARGE SCALE GENOMIC DNA]</scope>
</reference>
<accession>A0A401S876</accession>
<evidence type="ECO:0000313" key="2">
    <source>
        <dbReference type="EMBL" id="GCC26583.1"/>
    </source>
</evidence>
<protein>
    <submittedName>
        <fullName evidence="2">Uncharacterized protein</fullName>
    </submittedName>
</protein>
<dbReference type="GO" id="GO:0005737">
    <property type="term" value="C:cytoplasm"/>
    <property type="evidence" value="ECO:0007669"/>
    <property type="project" value="TreeGrafter"/>
</dbReference>
<dbReference type="EMBL" id="BEZZ01000129">
    <property type="protein sequence ID" value="GCC26583.1"/>
    <property type="molecule type" value="Genomic_DNA"/>
</dbReference>